<name>A0A3E2N3P7_9FIRM</name>
<reference evidence="1 2" key="1">
    <citation type="submission" date="2018-07" db="EMBL/GenBank/DDBJ databases">
        <title>New species, Clostridium PI-S10-A1B.</title>
        <authorList>
            <person name="Krishna G."/>
            <person name="Summeta K."/>
            <person name="Shikha S."/>
            <person name="Prabhu P.B."/>
            <person name="Suresh K."/>
        </authorList>
    </citation>
    <scope>NUCLEOTIDE SEQUENCE [LARGE SCALE GENOMIC DNA]</scope>
    <source>
        <strain evidence="1 2">PI-S10-A1B</strain>
    </source>
</reference>
<dbReference type="AlphaFoldDB" id="A0A3E2N3P7"/>
<evidence type="ECO:0000313" key="1">
    <source>
        <dbReference type="EMBL" id="RFZ75603.1"/>
    </source>
</evidence>
<organism evidence="1 2">
    <name type="scientific">Lacrimispora amygdalina</name>
    <dbReference type="NCBI Taxonomy" id="253257"/>
    <lineage>
        <taxon>Bacteria</taxon>
        <taxon>Bacillati</taxon>
        <taxon>Bacillota</taxon>
        <taxon>Clostridia</taxon>
        <taxon>Lachnospirales</taxon>
        <taxon>Lachnospiraceae</taxon>
        <taxon>Lacrimispora</taxon>
    </lineage>
</organism>
<proteinExistence type="predicted"/>
<protein>
    <submittedName>
        <fullName evidence="1">Uncharacterized protein</fullName>
    </submittedName>
</protein>
<evidence type="ECO:0000313" key="2">
    <source>
        <dbReference type="Proteomes" id="UP000260680"/>
    </source>
</evidence>
<gene>
    <name evidence="1" type="ORF">DS742_28140</name>
</gene>
<dbReference type="EMBL" id="QOHO01000138">
    <property type="protein sequence ID" value="RFZ75603.1"/>
    <property type="molecule type" value="Genomic_DNA"/>
</dbReference>
<accession>A0A3E2N3P7</accession>
<comment type="caution">
    <text evidence="1">The sequence shown here is derived from an EMBL/GenBank/DDBJ whole genome shotgun (WGS) entry which is preliminary data.</text>
</comment>
<sequence length="94" mass="11061">MIQDEFENFVLLNRESLNEYGDQIRNIESLFTAYITDPIIRKAVRDKQLQVIINSPLATDLRATRNVRIKGERVLDYFSDYVAINDINCERYAM</sequence>
<dbReference type="Proteomes" id="UP000260680">
    <property type="component" value="Unassembled WGS sequence"/>
</dbReference>